<dbReference type="EMBL" id="AZFN01000037">
    <property type="protein sequence ID" value="KRM00280.1"/>
    <property type="molecule type" value="Genomic_DNA"/>
</dbReference>
<dbReference type="PANTHER" id="PTHR39201">
    <property type="entry name" value="EXPORTED PROTEIN-RELATED"/>
    <property type="match status" value="1"/>
</dbReference>
<evidence type="ECO:0000256" key="1">
    <source>
        <dbReference type="SAM" id="SignalP"/>
    </source>
</evidence>
<dbReference type="InterPro" id="IPR029039">
    <property type="entry name" value="Flavoprotein-like_sf"/>
</dbReference>
<reference evidence="3 4" key="1">
    <citation type="journal article" date="2015" name="Genome Announc.">
        <title>Expanding the biotechnology potential of lactobacilli through comparative genomics of 213 strains and associated genera.</title>
        <authorList>
            <person name="Sun Z."/>
            <person name="Harris H.M."/>
            <person name="McCann A."/>
            <person name="Guo C."/>
            <person name="Argimon S."/>
            <person name="Zhang W."/>
            <person name="Yang X."/>
            <person name="Jeffery I.B."/>
            <person name="Cooney J.C."/>
            <person name="Kagawa T.F."/>
            <person name="Liu W."/>
            <person name="Song Y."/>
            <person name="Salvetti E."/>
            <person name="Wrobel A."/>
            <person name="Rasinkangas P."/>
            <person name="Parkhill J."/>
            <person name="Rea M.C."/>
            <person name="O'Sullivan O."/>
            <person name="Ritari J."/>
            <person name="Douillard F.P."/>
            <person name="Paul Ross R."/>
            <person name="Yang R."/>
            <person name="Briner A.E."/>
            <person name="Felis G.E."/>
            <person name="de Vos W.M."/>
            <person name="Barrangou R."/>
            <person name="Klaenhammer T.R."/>
            <person name="Caufield P.W."/>
            <person name="Cui Y."/>
            <person name="Zhang H."/>
            <person name="O'Toole P.W."/>
        </authorList>
    </citation>
    <scope>NUCLEOTIDE SEQUENCE [LARGE SCALE GENOMIC DNA]</scope>
    <source>
        <strain evidence="3 4">DSM 16045</strain>
    </source>
</reference>
<dbReference type="PATRIC" id="fig|1423749.3.peg.1284"/>
<evidence type="ECO:0000313" key="4">
    <source>
        <dbReference type="Proteomes" id="UP000051739"/>
    </source>
</evidence>
<feature type="chain" id="PRO_5039273292" evidence="1">
    <location>
        <begin position="18"/>
        <end position="183"/>
    </location>
</feature>
<dbReference type="PANTHER" id="PTHR39201:SF1">
    <property type="entry name" value="FLAVODOXIN-LIKE DOMAIN-CONTAINING PROTEIN"/>
    <property type="match status" value="1"/>
</dbReference>
<sequence>MTMISALAAFWSNFSQADLVEASPTAATKKTLIIYFSLQGSTKEAAQYLQKQTGADMVRIYPQDRYDGYSDAAKRGERELKNNIHPALATQLPDLDQYDTILLGYPTWWSRPPMLFWTLFEEYNFKGKTIVPFTTSMSTPIKDSQKYVRQLAEADGANFKNGIRYDDNQAQVRQWLTKLGLIK</sequence>
<dbReference type="PROSITE" id="PS00201">
    <property type="entry name" value="FLAVODOXIN"/>
    <property type="match status" value="1"/>
</dbReference>
<comment type="caution">
    <text evidence="3">The sequence shown here is derived from an EMBL/GenBank/DDBJ whole genome shotgun (WGS) entry which is preliminary data.</text>
</comment>
<name>A0A0R1V3W7_9LACO</name>
<feature type="domain" description="Flavodoxin-like" evidence="2">
    <location>
        <begin position="30"/>
        <end position="177"/>
    </location>
</feature>
<dbReference type="InterPro" id="IPR001226">
    <property type="entry name" value="Flavodoxin_CS"/>
</dbReference>
<organism evidence="3 4">
    <name type="scientific">Limosilactobacillus gastricus DSM 16045</name>
    <dbReference type="NCBI Taxonomy" id="1423749"/>
    <lineage>
        <taxon>Bacteria</taxon>
        <taxon>Bacillati</taxon>
        <taxon>Bacillota</taxon>
        <taxon>Bacilli</taxon>
        <taxon>Lactobacillales</taxon>
        <taxon>Lactobacillaceae</taxon>
        <taxon>Limosilactobacillus</taxon>
    </lineage>
</organism>
<feature type="signal peptide" evidence="1">
    <location>
        <begin position="1"/>
        <end position="17"/>
    </location>
</feature>
<dbReference type="AlphaFoldDB" id="A0A0R1V3W7"/>
<evidence type="ECO:0000313" key="3">
    <source>
        <dbReference type="EMBL" id="KRM00280.1"/>
    </source>
</evidence>
<dbReference type="GO" id="GO:0009055">
    <property type="term" value="F:electron transfer activity"/>
    <property type="evidence" value="ECO:0007669"/>
    <property type="project" value="InterPro"/>
</dbReference>
<dbReference type="SUPFAM" id="SSF52218">
    <property type="entry name" value="Flavoproteins"/>
    <property type="match status" value="1"/>
</dbReference>
<evidence type="ECO:0000259" key="2">
    <source>
        <dbReference type="Pfam" id="PF12682"/>
    </source>
</evidence>
<dbReference type="Proteomes" id="UP000051739">
    <property type="component" value="Unassembled WGS sequence"/>
</dbReference>
<dbReference type="InterPro" id="IPR008254">
    <property type="entry name" value="Flavodoxin/NO_synth"/>
</dbReference>
<keyword evidence="1" id="KW-0732">Signal</keyword>
<dbReference type="Pfam" id="PF12682">
    <property type="entry name" value="Flavodoxin_4"/>
    <property type="match status" value="1"/>
</dbReference>
<gene>
    <name evidence="3" type="ORF">FC60_GL001254</name>
</gene>
<dbReference type="GO" id="GO:0010181">
    <property type="term" value="F:FMN binding"/>
    <property type="evidence" value="ECO:0007669"/>
    <property type="project" value="InterPro"/>
</dbReference>
<keyword evidence="4" id="KW-1185">Reference proteome</keyword>
<dbReference type="GO" id="GO:0016651">
    <property type="term" value="F:oxidoreductase activity, acting on NAD(P)H"/>
    <property type="evidence" value="ECO:0007669"/>
    <property type="project" value="UniProtKB-ARBA"/>
</dbReference>
<dbReference type="Gene3D" id="3.40.50.360">
    <property type="match status" value="1"/>
</dbReference>
<accession>A0A0R1V3W7</accession>
<proteinExistence type="predicted"/>
<protein>
    <submittedName>
        <fullName evidence="3">Flavodoxin</fullName>
    </submittedName>
</protein>